<protein>
    <submittedName>
        <fullName evidence="2">Uncharacterized protein</fullName>
    </submittedName>
</protein>
<name>A0ABR3WC19_9PEZI</name>
<evidence type="ECO:0000313" key="3">
    <source>
        <dbReference type="Proteomes" id="UP001586593"/>
    </source>
</evidence>
<organism evidence="2 3">
    <name type="scientific">Phialemonium thermophilum</name>
    <dbReference type="NCBI Taxonomy" id="223376"/>
    <lineage>
        <taxon>Eukaryota</taxon>
        <taxon>Fungi</taxon>
        <taxon>Dikarya</taxon>
        <taxon>Ascomycota</taxon>
        <taxon>Pezizomycotina</taxon>
        <taxon>Sordariomycetes</taxon>
        <taxon>Sordariomycetidae</taxon>
        <taxon>Cephalothecales</taxon>
        <taxon>Cephalothecaceae</taxon>
        <taxon>Phialemonium</taxon>
    </lineage>
</organism>
<gene>
    <name evidence="2" type="ORF">VTK73DRAFT_7898</name>
</gene>
<keyword evidence="3" id="KW-1185">Reference proteome</keyword>
<dbReference type="EMBL" id="JAZHXJ010000529">
    <property type="protein sequence ID" value="KAL1858218.1"/>
    <property type="molecule type" value="Genomic_DNA"/>
</dbReference>
<comment type="caution">
    <text evidence="2">The sequence shown here is derived from an EMBL/GenBank/DDBJ whole genome shotgun (WGS) entry which is preliminary data.</text>
</comment>
<reference evidence="2 3" key="1">
    <citation type="journal article" date="2024" name="Commun. Biol.">
        <title>Comparative genomic analysis of thermophilic fungi reveals convergent evolutionary adaptations and gene losses.</title>
        <authorList>
            <person name="Steindorff A.S."/>
            <person name="Aguilar-Pontes M.V."/>
            <person name="Robinson A.J."/>
            <person name="Andreopoulos B."/>
            <person name="LaButti K."/>
            <person name="Kuo A."/>
            <person name="Mondo S."/>
            <person name="Riley R."/>
            <person name="Otillar R."/>
            <person name="Haridas S."/>
            <person name="Lipzen A."/>
            <person name="Grimwood J."/>
            <person name="Schmutz J."/>
            <person name="Clum A."/>
            <person name="Reid I.D."/>
            <person name="Moisan M.C."/>
            <person name="Butler G."/>
            <person name="Nguyen T.T.M."/>
            <person name="Dewar K."/>
            <person name="Conant G."/>
            <person name="Drula E."/>
            <person name="Henrissat B."/>
            <person name="Hansel C."/>
            <person name="Singer S."/>
            <person name="Hutchinson M.I."/>
            <person name="de Vries R.P."/>
            <person name="Natvig D.O."/>
            <person name="Powell A.J."/>
            <person name="Tsang A."/>
            <person name="Grigoriev I.V."/>
        </authorList>
    </citation>
    <scope>NUCLEOTIDE SEQUENCE [LARGE SCALE GENOMIC DNA]</scope>
    <source>
        <strain evidence="2 3">ATCC 24622</strain>
    </source>
</reference>
<sequence length="220" mass="24740">MRTSSAGPRSSSHYTFELRVPNRSTMVGSWPSPAGLDSAARHHNRDLSLQQYLTLQEQHELLKQHLESLKPRSAAEPGIYHTHHTQLASPTSSFSSDELPPLQSEVRLPNGSPVAGSARADSWVVGREAAQRPEWAAPAATDFASDEAKLSSVNEGIKRTLTELLNCDAVRSDRSFRAWVQRRLLDAEKELRSERRRRCGSRPLRRSVQWDPDQHLSTHH</sequence>
<accession>A0ABR3WC19</accession>
<proteinExistence type="predicted"/>
<evidence type="ECO:0000313" key="2">
    <source>
        <dbReference type="EMBL" id="KAL1858218.1"/>
    </source>
</evidence>
<evidence type="ECO:0000256" key="1">
    <source>
        <dbReference type="SAM" id="MobiDB-lite"/>
    </source>
</evidence>
<feature type="region of interest" description="Disordered" evidence="1">
    <location>
        <begin position="85"/>
        <end position="119"/>
    </location>
</feature>
<dbReference type="Proteomes" id="UP001586593">
    <property type="component" value="Unassembled WGS sequence"/>
</dbReference>
<feature type="compositionally biased region" description="Polar residues" evidence="1">
    <location>
        <begin position="85"/>
        <end position="96"/>
    </location>
</feature>